<dbReference type="AlphaFoldDB" id="A0A250IGK9"/>
<name>A0A250IGK9_9BACT</name>
<organism evidence="2 3">
    <name type="scientific">Melittangium boletus DSM 14713</name>
    <dbReference type="NCBI Taxonomy" id="1294270"/>
    <lineage>
        <taxon>Bacteria</taxon>
        <taxon>Pseudomonadati</taxon>
        <taxon>Myxococcota</taxon>
        <taxon>Myxococcia</taxon>
        <taxon>Myxococcales</taxon>
        <taxon>Cystobacterineae</taxon>
        <taxon>Archangiaceae</taxon>
        <taxon>Melittangium</taxon>
    </lineage>
</organism>
<dbReference type="EMBL" id="CP022163">
    <property type="protein sequence ID" value="ATB30291.1"/>
    <property type="molecule type" value="Genomic_DNA"/>
</dbReference>
<feature type="compositionally biased region" description="Pro residues" evidence="1">
    <location>
        <begin position="53"/>
        <end position="62"/>
    </location>
</feature>
<accession>A0A250IGK9</accession>
<evidence type="ECO:0000313" key="2">
    <source>
        <dbReference type="EMBL" id="ATB30291.1"/>
    </source>
</evidence>
<feature type="region of interest" description="Disordered" evidence="1">
    <location>
        <begin position="159"/>
        <end position="188"/>
    </location>
</feature>
<sequence length="188" mass="19698">MTVEAPPSATVPRALCPRCGTEVPLLIAGTQVIRCAGCGAALQVSVRPVDPTGTPPSAPPPVAEEAPRPRRRPMVEVSGPRRAEGARPVHTFTVELSQSDIDTEGIESKAAPARLPPPPPAPLAPTSIDTPWYAEDIERLPEANASLGQLALESFEALPPLPLRPDVPASSKETPPAPRTPGNSSRDK</sequence>
<protein>
    <submittedName>
        <fullName evidence="2">Uncharacterized protein</fullName>
    </submittedName>
</protein>
<evidence type="ECO:0000313" key="3">
    <source>
        <dbReference type="Proteomes" id="UP000217289"/>
    </source>
</evidence>
<reference evidence="2 3" key="1">
    <citation type="submission" date="2017-06" db="EMBL/GenBank/DDBJ databases">
        <authorList>
            <person name="Kim H.J."/>
            <person name="Triplett B.A."/>
        </authorList>
    </citation>
    <scope>NUCLEOTIDE SEQUENCE [LARGE SCALE GENOMIC DNA]</scope>
    <source>
        <strain evidence="2 3">DSM 14713</strain>
    </source>
</reference>
<proteinExistence type="predicted"/>
<evidence type="ECO:0000256" key="1">
    <source>
        <dbReference type="SAM" id="MobiDB-lite"/>
    </source>
</evidence>
<feature type="compositionally biased region" description="Pro residues" evidence="1">
    <location>
        <begin position="114"/>
        <end position="123"/>
    </location>
</feature>
<keyword evidence="3" id="KW-1185">Reference proteome</keyword>
<dbReference type="RefSeq" id="WP_170115543.1">
    <property type="nucleotide sequence ID" value="NZ_CP022163.1"/>
</dbReference>
<dbReference type="KEGG" id="mbd:MEBOL_003751"/>
<gene>
    <name evidence="2" type="ORF">MEBOL_003751</name>
</gene>
<dbReference type="Proteomes" id="UP000217289">
    <property type="component" value="Chromosome"/>
</dbReference>
<feature type="region of interest" description="Disordered" evidence="1">
    <location>
        <begin position="48"/>
        <end position="130"/>
    </location>
</feature>